<evidence type="ECO:0000313" key="2">
    <source>
        <dbReference type="EMBL" id="SFK79367.1"/>
    </source>
</evidence>
<gene>
    <name evidence="2" type="ORF">SAMN04488125_104170</name>
</gene>
<dbReference type="InterPro" id="IPR018964">
    <property type="entry name" value="Phage_phiJL001_Gp84_C"/>
</dbReference>
<accession>A0A1I4CGD9</accession>
<dbReference type="InterPro" id="IPR011928">
    <property type="entry name" value="Phage_phiJL001_Gp84"/>
</dbReference>
<evidence type="ECO:0000259" key="1">
    <source>
        <dbReference type="Pfam" id="PF09356"/>
    </source>
</evidence>
<evidence type="ECO:0000313" key="3">
    <source>
        <dbReference type="Proteomes" id="UP000198804"/>
    </source>
</evidence>
<dbReference type="Pfam" id="PF09356">
    <property type="entry name" value="Phage_BR0599"/>
    <property type="match status" value="1"/>
</dbReference>
<proteinExistence type="predicted"/>
<keyword evidence="3" id="KW-1185">Reference proteome</keyword>
<dbReference type="RefSeq" id="WP_091943643.1">
    <property type="nucleotide sequence ID" value="NZ_FOSV01000004.1"/>
</dbReference>
<dbReference type="AlphaFoldDB" id="A0A1I4CGD9"/>
<organism evidence="2 3">
    <name type="scientific">Methylorubrum salsuginis</name>
    <dbReference type="NCBI Taxonomy" id="414703"/>
    <lineage>
        <taxon>Bacteria</taxon>
        <taxon>Pseudomonadati</taxon>
        <taxon>Pseudomonadota</taxon>
        <taxon>Alphaproteobacteria</taxon>
        <taxon>Hyphomicrobiales</taxon>
        <taxon>Methylobacteriaceae</taxon>
        <taxon>Methylorubrum</taxon>
    </lineage>
</organism>
<reference evidence="3" key="1">
    <citation type="submission" date="2016-10" db="EMBL/GenBank/DDBJ databases">
        <authorList>
            <person name="Varghese N."/>
            <person name="Submissions S."/>
        </authorList>
    </citation>
    <scope>NUCLEOTIDE SEQUENCE [LARGE SCALE GENOMIC DNA]</scope>
    <source>
        <strain evidence="3">CGMCC 1.6474</strain>
    </source>
</reference>
<protein>
    <recommendedName>
        <fullName evidence="1">Bacteriophage phiJL001 Gp84 C-terminal domain-containing protein</fullName>
    </recommendedName>
</protein>
<feature type="domain" description="Bacteriophage phiJL001 Gp84 C-terminal" evidence="1">
    <location>
        <begin position="195"/>
        <end position="277"/>
    </location>
</feature>
<dbReference type="EMBL" id="FOSV01000004">
    <property type="protein sequence ID" value="SFK79367.1"/>
    <property type="molecule type" value="Genomic_DNA"/>
</dbReference>
<dbReference type="Proteomes" id="UP000198804">
    <property type="component" value="Unassembled WGS sequence"/>
</dbReference>
<dbReference type="STRING" id="414703.SAMN04488125_104170"/>
<dbReference type="OrthoDB" id="1633386at2"/>
<dbReference type="Pfam" id="PF09931">
    <property type="entry name" value="Phage_phiJL001_Gp84_N"/>
    <property type="match status" value="1"/>
</dbReference>
<name>A0A1I4CGD9_9HYPH</name>
<dbReference type="NCBIfam" id="TIGR02218">
    <property type="entry name" value="phg_TIGR02218"/>
    <property type="match status" value="1"/>
</dbReference>
<sequence length="297" mass="31352">MRAIPAALAARLDGAATTLCRCWALHRRDGVSFGFTDHDRDLSFGGLTYEARTGLEAAEASTELGFAVGGGEVAGALTSTGIHEADVAAGLYDGAGIETWLVDWMVPEARLLLDVANLGELRRAGGAFVAELRGLMHRLDVPTGRLFRATCDADFGDARCGIALTDPRYRTTGTVLAALEPSRLEVTLADDFAPGWFSGGGLTWTGGANTGSTADLRAESRDGAIAQLDLWEPPPRPVVPGDTFRLTAGCDKRLATCRDRFANAVNFQGFPHMPGNDFVLRGVGGGPARLDGGSLFR</sequence>